<dbReference type="RefSeq" id="WP_058863954.1">
    <property type="nucleotide sequence ID" value="NZ_LPXO01000018.1"/>
</dbReference>
<gene>
    <name evidence="3" type="ORF">AVJ23_19725</name>
</gene>
<keyword evidence="4" id="KW-1185">Reference proteome</keyword>
<evidence type="ECO:0000313" key="3">
    <source>
        <dbReference type="EMBL" id="KUF09028.1"/>
    </source>
</evidence>
<proteinExistence type="predicted"/>
<keyword evidence="2" id="KW-0472">Membrane</keyword>
<organism evidence="3 4">
    <name type="scientific">Pseudoponticoccus marisrubri</name>
    <dbReference type="NCBI Taxonomy" id="1685382"/>
    <lineage>
        <taxon>Bacteria</taxon>
        <taxon>Pseudomonadati</taxon>
        <taxon>Pseudomonadota</taxon>
        <taxon>Alphaproteobacteria</taxon>
        <taxon>Rhodobacterales</taxon>
        <taxon>Roseobacteraceae</taxon>
        <taxon>Pseudoponticoccus</taxon>
    </lineage>
</organism>
<evidence type="ECO:0000256" key="2">
    <source>
        <dbReference type="SAM" id="Phobius"/>
    </source>
</evidence>
<protein>
    <submittedName>
        <fullName evidence="3">Uncharacterized protein</fullName>
    </submittedName>
</protein>
<dbReference type="STRING" id="1685382.AVJ23_19725"/>
<keyword evidence="2" id="KW-0812">Transmembrane</keyword>
<reference evidence="3 4" key="1">
    <citation type="submission" date="2015-12" db="EMBL/GenBank/DDBJ databases">
        <authorList>
            <person name="Shamseldin A."/>
            <person name="Moawad H."/>
            <person name="Abd El-Rahim W.M."/>
            <person name="Sadowsky M.J."/>
        </authorList>
    </citation>
    <scope>NUCLEOTIDE SEQUENCE [LARGE SCALE GENOMIC DNA]</scope>
    <source>
        <strain evidence="3 4">SJ5A-1</strain>
    </source>
</reference>
<name>A0A0W7WEV1_9RHOB</name>
<dbReference type="AlphaFoldDB" id="A0A0W7WEV1"/>
<dbReference type="EMBL" id="LPXO01000018">
    <property type="protein sequence ID" value="KUF09028.1"/>
    <property type="molecule type" value="Genomic_DNA"/>
</dbReference>
<dbReference type="Proteomes" id="UP000054396">
    <property type="component" value="Unassembled WGS sequence"/>
</dbReference>
<feature type="region of interest" description="Disordered" evidence="1">
    <location>
        <begin position="57"/>
        <end position="80"/>
    </location>
</feature>
<sequence>MEWILYGVATSIIVGGAFALYKRRRKTTLLKHDLSLGRTRQTESTRDGIRAEQVFTDAHRGAGSMPDDSGPQLWVTSARI</sequence>
<dbReference type="OrthoDB" id="9779554at2"/>
<keyword evidence="2" id="KW-1133">Transmembrane helix</keyword>
<evidence type="ECO:0000256" key="1">
    <source>
        <dbReference type="SAM" id="MobiDB-lite"/>
    </source>
</evidence>
<comment type="caution">
    <text evidence="3">The sequence shown here is derived from an EMBL/GenBank/DDBJ whole genome shotgun (WGS) entry which is preliminary data.</text>
</comment>
<feature type="transmembrane region" description="Helical" evidence="2">
    <location>
        <begin position="6"/>
        <end position="21"/>
    </location>
</feature>
<evidence type="ECO:0000313" key="4">
    <source>
        <dbReference type="Proteomes" id="UP000054396"/>
    </source>
</evidence>
<accession>A0A0W7WEV1</accession>